<dbReference type="CDD" id="cd18139">
    <property type="entry name" value="HLD_clamp_RarA"/>
    <property type="match status" value="1"/>
</dbReference>
<dbReference type="FunFam" id="1.20.272.10:FF:000001">
    <property type="entry name" value="Putative AAA family ATPase"/>
    <property type="match status" value="1"/>
</dbReference>
<dbReference type="EMBL" id="JAEKNS010000048">
    <property type="protein sequence ID" value="MBJ7594054.1"/>
    <property type="molecule type" value="Genomic_DNA"/>
</dbReference>
<organism evidence="7 8">
    <name type="scientific">Candidatus Aeolococcus gillhamiae</name>
    <dbReference type="NCBI Taxonomy" id="3127015"/>
    <lineage>
        <taxon>Bacteria</taxon>
        <taxon>Bacillati</taxon>
        <taxon>Candidatus Dormiibacterota</taxon>
        <taxon>Candidatus Dormibacteria</taxon>
        <taxon>Candidatus Aeolococcales</taxon>
        <taxon>Candidatus Aeolococcaceae</taxon>
        <taxon>Candidatus Aeolococcus</taxon>
    </lineage>
</organism>
<gene>
    <name evidence="7" type="ORF">JF886_04200</name>
</gene>
<dbReference type="InterPro" id="IPR032423">
    <property type="entry name" value="AAA_assoc_2"/>
</dbReference>
<dbReference type="InterPro" id="IPR008921">
    <property type="entry name" value="DNA_pol3_clamp-load_cplx_C"/>
</dbReference>
<dbReference type="FunFam" id="3.40.50.300:FF:000137">
    <property type="entry name" value="Replication-associated recombination protein A"/>
    <property type="match status" value="1"/>
</dbReference>
<evidence type="ECO:0000256" key="1">
    <source>
        <dbReference type="ARBA" id="ARBA00002393"/>
    </source>
</evidence>
<dbReference type="GO" id="GO:0017116">
    <property type="term" value="F:single-stranded DNA helicase activity"/>
    <property type="evidence" value="ECO:0007669"/>
    <property type="project" value="TreeGrafter"/>
</dbReference>
<dbReference type="GO" id="GO:0006261">
    <property type="term" value="P:DNA-templated DNA replication"/>
    <property type="evidence" value="ECO:0007669"/>
    <property type="project" value="TreeGrafter"/>
</dbReference>
<dbReference type="Pfam" id="PF00004">
    <property type="entry name" value="AAA"/>
    <property type="match status" value="1"/>
</dbReference>
<dbReference type="InterPro" id="IPR003959">
    <property type="entry name" value="ATPase_AAA_core"/>
</dbReference>
<accession>A0A934JU95</accession>
<dbReference type="SUPFAM" id="SSF52540">
    <property type="entry name" value="P-loop containing nucleoside triphosphate hydrolases"/>
    <property type="match status" value="1"/>
</dbReference>
<dbReference type="Gene3D" id="3.40.50.300">
    <property type="entry name" value="P-loop containing nucleotide triphosphate hydrolases"/>
    <property type="match status" value="1"/>
</dbReference>
<comment type="similarity">
    <text evidence="2">Belongs to the AAA ATPase family. RarA/MGS1/WRNIP1 subfamily.</text>
</comment>
<dbReference type="GO" id="GO:0008047">
    <property type="term" value="F:enzyme activator activity"/>
    <property type="evidence" value="ECO:0007669"/>
    <property type="project" value="TreeGrafter"/>
</dbReference>
<dbReference type="Pfam" id="PF16193">
    <property type="entry name" value="AAA_assoc_2"/>
    <property type="match status" value="1"/>
</dbReference>
<dbReference type="SMART" id="SM00382">
    <property type="entry name" value="AAA"/>
    <property type="match status" value="1"/>
</dbReference>
<evidence type="ECO:0000256" key="5">
    <source>
        <dbReference type="ARBA" id="ARBA00022840"/>
    </source>
</evidence>
<evidence type="ECO:0000256" key="4">
    <source>
        <dbReference type="ARBA" id="ARBA00022741"/>
    </source>
</evidence>
<dbReference type="SUPFAM" id="SSF48019">
    <property type="entry name" value="post-AAA+ oligomerization domain-like"/>
    <property type="match status" value="1"/>
</dbReference>
<dbReference type="AlphaFoldDB" id="A0A934JU95"/>
<dbReference type="GO" id="GO:0016887">
    <property type="term" value="F:ATP hydrolysis activity"/>
    <property type="evidence" value="ECO:0007669"/>
    <property type="project" value="InterPro"/>
</dbReference>
<evidence type="ECO:0000313" key="7">
    <source>
        <dbReference type="EMBL" id="MBJ7594054.1"/>
    </source>
</evidence>
<dbReference type="InterPro" id="IPR051314">
    <property type="entry name" value="AAA_ATPase_RarA/MGS1/WRNIP1"/>
</dbReference>
<comment type="caution">
    <text evidence="7">The sequence shown here is derived from an EMBL/GenBank/DDBJ whole genome shotgun (WGS) entry which is preliminary data.</text>
</comment>
<keyword evidence="3" id="KW-0235">DNA replication</keyword>
<evidence type="ECO:0000256" key="2">
    <source>
        <dbReference type="ARBA" id="ARBA00008959"/>
    </source>
</evidence>
<sequence length="424" mass="45386">MRPRTLDEFAGQNRAVGPGTVLRRALESDSLPSLILWGPPGSGKTSLANILAQMSGAAFESVSAVSSGVAELRKIMERARDRRRIGQRTVLFIDEIHRFNKSQQDAVLPDVESGVVTLLGATTENPSFEVNGALLSRARVIRLEGLDEDALGVLIDRAIADPERGLGGADVTLQPDARQRLIGLSGGDARVALDALELAVAATGAGGRPSVVDVAAVEGALQNPSLLYDRAGDQHYWLASAFIKSMRDSDPDGTVYWLARMLEAGEDPMFCARRMVILAAEDVGLADPAALGVAVAAQQAAHFVGMPEGYLPLAEAALYLATAPKSNSAMRAYVAAVDDVRETLHQPVPLQLRNASTSLNRGMGFGAGYRYAHDEADAVVDQQHLPDDLVGHRYYRPTDHGAEAEISARLELIRAAIRERRLGD</sequence>
<dbReference type="Proteomes" id="UP000606991">
    <property type="component" value="Unassembled WGS sequence"/>
</dbReference>
<evidence type="ECO:0000259" key="6">
    <source>
        <dbReference type="SMART" id="SM00382"/>
    </source>
</evidence>
<dbReference type="GO" id="GO:0003677">
    <property type="term" value="F:DNA binding"/>
    <property type="evidence" value="ECO:0007669"/>
    <property type="project" value="InterPro"/>
</dbReference>
<dbReference type="CDD" id="cd00009">
    <property type="entry name" value="AAA"/>
    <property type="match status" value="1"/>
</dbReference>
<protein>
    <submittedName>
        <fullName evidence="7">Replication-associated recombination protein A</fullName>
    </submittedName>
</protein>
<dbReference type="PANTHER" id="PTHR13779">
    <property type="entry name" value="WERNER HELICASE-INTERACTING PROTEIN 1 FAMILY MEMBER"/>
    <property type="match status" value="1"/>
</dbReference>
<keyword evidence="5" id="KW-0067">ATP-binding</keyword>
<dbReference type="InterPro" id="IPR003593">
    <property type="entry name" value="AAA+_ATPase"/>
</dbReference>
<comment type="function">
    <text evidence="1">DNA-dependent ATPase that plays important roles in cellular responses to stalled DNA replication processes.</text>
</comment>
<dbReference type="Gene3D" id="1.10.8.60">
    <property type="match status" value="1"/>
</dbReference>
<name>A0A934JU95_9BACT</name>
<reference evidence="7 8" key="1">
    <citation type="submission" date="2020-10" db="EMBL/GenBank/DDBJ databases">
        <title>Ca. Dormibacterota MAGs.</title>
        <authorList>
            <person name="Montgomery K."/>
        </authorList>
    </citation>
    <scope>NUCLEOTIDE SEQUENCE [LARGE SCALE GENOMIC DNA]</scope>
    <source>
        <strain evidence="7">SC8812_S17_18</strain>
    </source>
</reference>
<evidence type="ECO:0000313" key="8">
    <source>
        <dbReference type="Proteomes" id="UP000606991"/>
    </source>
</evidence>
<dbReference type="Gene3D" id="1.20.272.10">
    <property type="match status" value="1"/>
</dbReference>
<evidence type="ECO:0000256" key="3">
    <source>
        <dbReference type="ARBA" id="ARBA00022705"/>
    </source>
</evidence>
<dbReference type="InterPro" id="IPR021886">
    <property type="entry name" value="MgsA_C"/>
</dbReference>
<proteinExistence type="inferred from homology"/>
<keyword evidence="4" id="KW-0547">Nucleotide-binding</keyword>
<dbReference type="PANTHER" id="PTHR13779:SF7">
    <property type="entry name" value="ATPASE WRNIP1"/>
    <property type="match status" value="1"/>
</dbReference>
<dbReference type="InterPro" id="IPR027417">
    <property type="entry name" value="P-loop_NTPase"/>
</dbReference>
<dbReference type="Pfam" id="PF12002">
    <property type="entry name" value="MgsA_C"/>
    <property type="match status" value="1"/>
</dbReference>
<dbReference type="GO" id="GO:0005524">
    <property type="term" value="F:ATP binding"/>
    <property type="evidence" value="ECO:0007669"/>
    <property type="project" value="UniProtKB-KW"/>
</dbReference>
<dbReference type="Gene3D" id="1.10.3710.10">
    <property type="entry name" value="DNA polymerase III clamp loader subunits, C-terminal domain"/>
    <property type="match status" value="1"/>
</dbReference>
<dbReference type="GO" id="GO:0000731">
    <property type="term" value="P:DNA synthesis involved in DNA repair"/>
    <property type="evidence" value="ECO:0007669"/>
    <property type="project" value="TreeGrafter"/>
</dbReference>
<feature type="domain" description="AAA+ ATPase" evidence="6">
    <location>
        <begin position="30"/>
        <end position="147"/>
    </location>
</feature>